<organism evidence="5 6">
    <name type="scientific">Calidithermus roseus</name>
    <dbReference type="NCBI Taxonomy" id="1644118"/>
    <lineage>
        <taxon>Bacteria</taxon>
        <taxon>Thermotogati</taxon>
        <taxon>Deinococcota</taxon>
        <taxon>Deinococci</taxon>
        <taxon>Thermales</taxon>
        <taxon>Thermaceae</taxon>
        <taxon>Calidithermus</taxon>
    </lineage>
</organism>
<sequence length="96" mass="10843">MHEPVTLSQLQAALKVVARGQAFHQIPPLPHNDLSPREREVLRWVALGLENEAVADRLGIKVKSVADMLSRVKWKLGLQTRVDLARYYLGLHLVTL</sequence>
<keyword evidence="1" id="KW-0805">Transcription regulation</keyword>
<evidence type="ECO:0000313" key="5">
    <source>
        <dbReference type="EMBL" id="RIH88196.1"/>
    </source>
</evidence>
<protein>
    <submittedName>
        <fullName evidence="5">Putative HTH-type transcriptional regulator</fullName>
    </submittedName>
</protein>
<dbReference type="Gene3D" id="1.10.10.10">
    <property type="entry name" value="Winged helix-like DNA-binding domain superfamily/Winged helix DNA-binding domain"/>
    <property type="match status" value="1"/>
</dbReference>
<evidence type="ECO:0000256" key="3">
    <source>
        <dbReference type="ARBA" id="ARBA00023163"/>
    </source>
</evidence>
<dbReference type="CDD" id="cd06170">
    <property type="entry name" value="LuxR_C_like"/>
    <property type="match status" value="1"/>
</dbReference>
<dbReference type="InterPro" id="IPR000792">
    <property type="entry name" value="Tscrpt_reg_LuxR_C"/>
</dbReference>
<gene>
    <name evidence="5" type="ORF">Mrose_00925</name>
</gene>
<dbReference type="EMBL" id="QWLA01000012">
    <property type="protein sequence ID" value="RIH88196.1"/>
    <property type="molecule type" value="Genomic_DNA"/>
</dbReference>
<dbReference type="SUPFAM" id="SSF46894">
    <property type="entry name" value="C-terminal effector domain of the bipartite response regulators"/>
    <property type="match status" value="1"/>
</dbReference>
<dbReference type="AlphaFoldDB" id="A0A399EXN0"/>
<keyword evidence="3" id="KW-0804">Transcription</keyword>
<dbReference type="Proteomes" id="UP000265341">
    <property type="component" value="Unassembled WGS sequence"/>
</dbReference>
<comment type="caution">
    <text evidence="5">The sequence shown here is derived from an EMBL/GenBank/DDBJ whole genome shotgun (WGS) entry which is preliminary data.</text>
</comment>
<accession>A0A399EXN0</accession>
<dbReference type="GO" id="GO:0006355">
    <property type="term" value="P:regulation of DNA-templated transcription"/>
    <property type="evidence" value="ECO:0007669"/>
    <property type="project" value="InterPro"/>
</dbReference>
<evidence type="ECO:0000256" key="2">
    <source>
        <dbReference type="ARBA" id="ARBA00023125"/>
    </source>
</evidence>
<dbReference type="InterPro" id="IPR016032">
    <property type="entry name" value="Sig_transdc_resp-reg_C-effctor"/>
</dbReference>
<dbReference type="PANTHER" id="PTHR44688:SF16">
    <property type="entry name" value="DNA-BINDING TRANSCRIPTIONAL ACTIVATOR DEVR_DOSR"/>
    <property type="match status" value="1"/>
</dbReference>
<name>A0A399EXN0_9DEIN</name>
<dbReference type="PANTHER" id="PTHR44688">
    <property type="entry name" value="DNA-BINDING TRANSCRIPTIONAL ACTIVATOR DEVR_DOSR"/>
    <property type="match status" value="1"/>
</dbReference>
<dbReference type="PRINTS" id="PR00038">
    <property type="entry name" value="HTHLUXR"/>
</dbReference>
<dbReference type="InterPro" id="IPR036388">
    <property type="entry name" value="WH-like_DNA-bd_sf"/>
</dbReference>
<proteinExistence type="predicted"/>
<reference evidence="5 6" key="1">
    <citation type="submission" date="2018-08" db="EMBL/GenBank/DDBJ databases">
        <title>Meiothermus roseus NBRC 110900 genome sequencing project.</title>
        <authorList>
            <person name="Da Costa M.S."/>
            <person name="Albuquerque L."/>
            <person name="Raposo P."/>
            <person name="Froufe H.J.C."/>
            <person name="Barroso C.S."/>
            <person name="Egas C."/>
        </authorList>
    </citation>
    <scope>NUCLEOTIDE SEQUENCE [LARGE SCALE GENOMIC DNA]</scope>
    <source>
        <strain evidence="5 6">NBRC 110900</strain>
    </source>
</reference>
<dbReference type="Pfam" id="PF00196">
    <property type="entry name" value="GerE"/>
    <property type="match status" value="1"/>
</dbReference>
<feature type="domain" description="HTH luxR-type" evidence="4">
    <location>
        <begin position="27"/>
        <end position="92"/>
    </location>
</feature>
<evidence type="ECO:0000259" key="4">
    <source>
        <dbReference type="PROSITE" id="PS50043"/>
    </source>
</evidence>
<evidence type="ECO:0000256" key="1">
    <source>
        <dbReference type="ARBA" id="ARBA00023015"/>
    </source>
</evidence>
<dbReference type="SMART" id="SM00421">
    <property type="entry name" value="HTH_LUXR"/>
    <property type="match status" value="1"/>
</dbReference>
<dbReference type="GO" id="GO:0003677">
    <property type="term" value="F:DNA binding"/>
    <property type="evidence" value="ECO:0007669"/>
    <property type="project" value="UniProtKB-KW"/>
</dbReference>
<keyword evidence="2" id="KW-0238">DNA-binding</keyword>
<keyword evidence="6" id="KW-1185">Reference proteome</keyword>
<evidence type="ECO:0000313" key="6">
    <source>
        <dbReference type="Proteomes" id="UP000265341"/>
    </source>
</evidence>
<dbReference type="PROSITE" id="PS50043">
    <property type="entry name" value="HTH_LUXR_2"/>
    <property type="match status" value="1"/>
</dbReference>
<dbReference type="PROSITE" id="PS00622">
    <property type="entry name" value="HTH_LUXR_1"/>
    <property type="match status" value="1"/>
</dbReference>